<evidence type="ECO:0000259" key="2">
    <source>
        <dbReference type="SMART" id="SM00198"/>
    </source>
</evidence>
<feature type="chain" id="PRO_5002054511" evidence="1">
    <location>
        <begin position="29"/>
        <end position="218"/>
    </location>
</feature>
<keyword evidence="1" id="KW-0732">Signal</keyword>
<protein>
    <submittedName>
        <fullName evidence="3">Venom allergen 5</fullName>
    </submittedName>
</protein>
<accession>A0A0A9XRT2</accession>
<dbReference type="PRINTS" id="PR00837">
    <property type="entry name" value="V5TPXLIKE"/>
</dbReference>
<dbReference type="InterPro" id="IPR014044">
    <property type="entry name" value="CAP_dom"/>
</dbReference>
<proteinExistence type="predicted"/>
<reference evidence="3" key="2">
    <citation type="submission" date="2014-07" db="EMBL/GenBank/DDBJ databases">
        <authorList>
            <person name="Hull J."/>
        </authorList>
    </citation>
    <scope>NUCLEOTIDE SEQUENCE</scope>
</reference>
<feature type="non-terminal residue" evidence="3">
    <location>
        <position position="1"/>
    </location>
</feature>
<sequence length="218" mass="24985">NAMYPSRRTQILNLAFWLSLTILRGVEGVEWCKLHCADGSENTMCMYKPMSGTRNCTEIRESTNPTIRREMLELHNTYRNALAGGSIPGWPRAANMRYLTWDGDLEQLALRWAMQCVPGHDKCRRTKVFDFVGQNFGMIGNTAFYPSSNVSFQGWIDEIKYATSAIVTAFQEGNWGHFSQVVWANTSKLGCGEIRYVDGEMKKRRWFATTDLEETLRN</sequence>
<gene>
    <name evidence="3" type="primary">VA5_25</name>
    <name evidence="3" type="ORF">CM83_100320</name>
</gene>
<dbReference type="InterPro" id="IPR001283">
    <property type="entry name" value="CRISP-related"/>
</dbReference>
<dbReference type="PRINTS" id="PR00838">
    <property type="entry name" value="V5ALLERGEN"/>
</dbReference>
<evidence type="ECO:0000313" key="3">
    <source>
        <dbReference type="EMBL" id="JAG19795.1"/>
    </source>
</evidence>
<dbReference type="SMART" id="SM00198">
    <property type="entry name" value="SCP"/>
    <property type="match status" value="1"/>
</dbReference>
<dbReference type="AlphaFoldDB" id="A0A0A9XRT2"/>
<dbReference type="InterPro" id="IPR018244">
    <property type="entry name" value="Allrgn_V5/Tpx1_CS"/>
</dbReference>
<dbReference type="InterPro" id="IPR035940">
    <property type="entry name" value="CAP_sf"/>
</dbReference>
<dbReference type="Pfam" id="PF00188">
    <property type="entry name" value="CAP"/>
    <property type="match status" value="1"/>
</dbReference>
<dbReference type="EMBL" id="GBHO01023809">
    <property type="protein sequence ID" value="JAG19795.1"/>
    <property type="molecule type" value="Transcribed_RNA"/>
</dbReference>
<dbReference type="Gene3D" id="3.40.33.10">
    <property type="entry name" value="CAP"/>
    <property type="match status" value="1"/>
</dbReference>
<dbReference type="PROSITE" id="PS01009">
    <property type="entry name" value="CRISP_1"/>
    <property type="match status" value="1"/>
</dbReference>
<dbReference type="GO" id="GO:0005576">
    <property type="term" value="C:extracellular region"/>
    <property type="evidence" value="ECO:0007669"/>
    <property type="project" value="UniProtKB-SubCell"/>
</dbReference>
<name>A0A0A9XRT2_LYGHE</name>
<feature type="signal peptide" evidence="1">
    <location>
        <begin position="1"/>
        <end position="28"/>
    </location>
</feature>
<dbReference type="PANTHER" id="PTHR10334">
    <property type="entry name" value="CYSTEINE-RICH SECRETORY PROTEIN-RELATED"/>
    <property type="match status" value="1"/>
</dbReference>
<dbReference type="InterPro" id="IPR002413">
    <property type="entry name" value="V5_allergen-like"/>
</dbReference>
<organism evidence="3">
    <name type="scientific">Lygus hesperus</name>
    <name type="common">Western plant bug</name>
    <dbReference type="NCBI Taxonomy" id="30085"/>
    <lineage>
        <taxon>Eukaryota</taxon>
        <taxon>Metazoa</taxon>
        <taxon>Ecdysozoa</taxon>
        <taxon>Arthropoda</taxon>
        <taxon>Hexapoda</taxon>
        <taxon>Insecta</taxon>
        <taxon>Pterygota</taxon>
        <taxon>Neoptera</taxon>
        <taxon>Paraneoptera</taxon>
        <taxon>Hemiptera</taxon>
        <taxon>Heteroptera</taxon>
        <taxon>Panheteroptera</taxon>
        <taxon>Cimicomorpha</taxon>
        <taxon>Miridae</taxon>
        <taxon>Mirini</taxon>
        <taxon>Lygus</taxon>
    </lineage>
</organism>
<feature type="domain" description="SCP" evidence="2">
    <location>
        <begin position="66"/>
        <end position="208"/>
    </location>
</feature>
<evidence type="ECO:0000256" key="1">
    <source>
        <dbReference type="SAM" id="SignalP"/>
    </source>
</evidence>
<dbReference type="CDD" id="cd05380">
    <property type="entry name" value="CAP_euk"/>
    <property type="match status" value="1"/>
</dbReference>
<reference evidence="3" key="1">
    <citation type="journal article" date="2014" name="PLoS ONE">
        <title>Transcriptome-Based Identification of ABC Transporters in the Western Tarnished Plant Bug Lygus hesperus.</title>
        <authorList>
            <person name="Hull J.J."/>
            <person name="Chaney K."/>
            <person name="Geib S.M."/>
            <person name="Fabrick J.A."/>
            <person name="Brent C.S."/>
            <person name="Walsh D."/>
            <person name="Lavine L.C."/>
        </authorList>
    </citation>
    <scope>NUCLEOTIDE SEQUENCE</scope>
</reference>
<dbReference type="SUPFAM" id="SSF55797">
    <property type="entry name" value="PR-1-like"/>
    <property type="match status" value="1"/>
</dbReference>